<dbReference type="Pfam" id="PF20434">
    <property type="entry name" value="BD-FAE"/>
    <property type="match status" value="1"/>
</dbReference>
<dbReference type="PANTHER" id="PTHR48081">
    <property type="entry name" value="AB HYDROLASE SUPERFAMILY PROTEIN C4A8.06C"/>
    <property type="match status" value="1"/>
</dbReference>
<dbReference type="InterPro" id="IPR049492">
    <property type="entry name" value="BD-FAE-like_dom"/>
</dbReference>
<feature type="domain" description="BD-FAE-like" evidence="2">
    <location>
        <begin position="38"/>
        <end position="248"/>
    </location>
</feature>
<dbReference type="GO" id="GO:0016787">
    <property type="term" value="F:hydrolase activity"/>
    <property type="evidence" value="ECO:0007669"/>
    <property type="project" value="UniProtKB-KW"/>
</dbReference>
<gene>
    <name evidence="3" type="ORF">GFK26_21000</name>
</gene>
<evidence type="ECO:0000256" key="1">
    <source>
        <dbReference type="ARBA" id="ARBA00022801"/>
    </source>
</evidence>
<dbReference type="EMBL" id="CP045644">
    <property type="protein sequence ID" value="QFZ85059.1"/>
    <property type="molecule type" value="Genomic_DNA"/>
</dbReference>
<protein>
    <submittedName>
        <fullName evidence="3">Alpha/beta hydrolase fold domain-containing protein</fullName>
    </submittedName>
</protein>
<accession>A0A5Q0M6E0</accession>
<dbReference type="InterPro" id="IPR029058">
    <property type="entry name" value="AB_hydrolase_fold"/>
</dbReference>
<reference evidence="3 4" key="1">
    <citation type="submission" date="2019-10" db="EMBL/GenBank/DDBJ databases">
        <title>Complete genome sequence of Variovorax paradoxus 5C-2.</title>
        <authorList>
            <person name="Gogoleva N.E."/>
            <person name="Balkin A.S."/>
        </authorList>
    </citation>
    <scope>NUCLEOTIDE SEQUENCE [LARGE SCALE GENOMIC DNA]</scope>
    <source>
        <strain evidence="3 4">5C-2</strain>
    </source>
</reference>
<dbReference type="SUPFAM" id="SSF53474">
    <property type="entry name" value="alpha/beta-Hydrolases"/>
    <property type="match status" value="1"/>
</dbReference>
<evidence type="ECO:0000313" key="3">
    <source>
        <dbReference type="EMBL" id="QFZ85059.1"/>
    </source>
</evidence>
<dbReference type="AlphaFoldDB" id="A0A5Q0M6E0"/>
<organism evidence="3 4">
    <name type="scientific">Variovorax paradoxus</name>
    <dbReference type="NCBI Taxonomy" id="34073"/>
    <lineage>
        <taxon>Bacteria</taxon>
        <taxon>Pseudomonadati</taxon>
        <taxon>Pseudomonadota</taxon>
        <taxon>Betaproteobacteria</taxon>
        <taxon>Burkholderiales</taxon>
        <taxon>Comamonadaceae</taxon>
        <taxon>Variovorax</taxon>
    </lineage>
</organism>
<sequence>MTATFHSDVHRDRASTLDPTRRNGIVYATPDGRQLRADFYAPAGPGPFPVIVALPGGGWLAGDPAGLRHWGEFLARNGLAMFAIQYRVSATEKTFPDPVCDALAAVQFVRGSAQELGVDPQRIGLLGASAGAHAAALAALAWDAPRFANRPPANAHAGVDARVKLFAGVYGVYDMLAHWQHEIADFPLASGRRSECFMGGSPFVDRQLYFDASPISHVRHATNKLPVFVGYGTADAVVDPRSQSEPFLRALRQAGHVVRECPVNGAGHFWFSEEHIEEAQSSAGFLAPHLLRFLKRHL</sequence>
<evidence type="ECO:0000259" key="2">
    <source>
        <dbReference type="Pfam" id="PF20434"/>
    </source>
</evidence>
<name>A0A5Q0M6E0_VARPD</name>
<proteinExistence type="predicted"/>
<dbReference type="RefSeq" id="WP_153283677.1">
    <property type="nucleotide sequence ID" value="NZ_CP045644.1"/>
</dbReference>
<keyword evidence="1 3" id="KW-0378">Hydrolase</keyword>
<evidence type="ECO:0000313" key="4">
    <source>
        <dbReference type="Proteomes" id="UP000326780"/>
    </source>
</evidence>
<dbReference type="Proteomes" id="UP000326780">
    <property type="component" value="Chromosome"/>
</dbReference>
<dbReference type="InterPro" id="IPR050300">
    <property type="entry name" value="GDXG_lipolytic_enzyme"/>
</dbReference>
<dbReference type="Gene3D" id="3.40.50.1820">
    <property type="entry name" value="alpha/beta hydrolase"/>
    <property type="match status" value="1"/>
</dbReference>